<dbReference type="Proteomes" id="UP000694888">
    <property type="component" value="Unplaced"/>
</dbReference>
<dbReference type="InterPro" id="IPR011705">
    <property type="entry name" value="BACK"/>
</dbReference>
<dbReference type="Gene3D" id="2.60.120.820">
    <property type="entry name" value="PHR domain"/>
    <property type="match status" value="1"/>
</dbReference>
<evidence type="ECO:0000313" key="5">
    <source>
        <dbReference type="Proteomes" id="UP000694888"/>
    </source>
</evidence>
<comment type="subcellular location">
    <subcellularLocation>
        <location evidence="1">Cytoplasm</location>
    </subcellularLocation>
</comment>
<organism evidence="5 6">
    <name type="scientific">Aplysia californica</name>
    <name type="common">California sea hare</name>
    <dbReference type="NCBI Taxonomy" id="6500"/>
    <lineage>
        <taxon>Eukaryota</taxon>
        <taxon>Metazoa</taxon>
        <taxon>Spiralia</taxon>
        <taxon>Lophotrochozoa</taxon>
        <taxon>Mollusca</taxon>
        <taxon>Gastropoda</taxon>
        <taxon>Heterobranchia</taxon>
        <taxon>Euthyneura</taxon>
        <taxon>Tectipleura</taxon>
        <taxon>Aplysiida</taxon>
        <taxon>Aplysioidea</taxon>
        <taxon>Aplysiidae</taxon>
        <taxon>Aplysia</taxon>
    </lineage>
</organism>
<evidence type="ECO:0000256" key="2">
    <source>
        <dbReference type="ARBA" id="ARBA00022490"/>
    </source>
</evidence>
<evidence type="ECO:0000313" key="6">
    <source>
        <dbReference type="RefSeq" id="XP_005106750.2"/>
    </source>
</evidence>
<feature type="compositionally biased region" description="Basic and acidic residues" evidence="3">
    <location>
        <begin position="11"/>
        <end position="20"/>
    </location>
</feature>
<reference evidence="6" key="1">
    <citation type="submission" date="2025-08" db="UniProtKB">
        <authorList>
            <consortium name="RefSeq"/>
        </authorList>
    </citation>
    <scope>IDENTIFICATION</scope>
</reference>
<dbReference type="Gene3D" id="1.25.40.420">
    <property type="match status" value="1"/>
</dbReference>
<sequence length="448" mass="49954">MSKSTQNNDATEQKRPKLDIPDDWQSIDDVIKSNQLMLERQYACDVFFLLGEQGVRQGAHKYVLISRSTVFDSMFCGPLCDSEASVASLDIALPDIEPDAFGSLLNYLYSGSTDVTADNVIPLLYAAKKYAVAGLINKCIAFVENHLDAQNACAVMEQAHFFDERDFQKKVLVVIQRKAEEVLATDDVTNLCEECLTTIVQSDQLMTKEELVLSACKRWAESECQRRGLCVSDENCRIMLGNTLYMIRFPLLEPSIFVKEIVSGSLLSEEEKVDVMGRYIVASREGTFFNSNLRTKQRHIRVHRFQGKKEYAFNNRSGSNAISFEVSKDVYVEGFIIFGTCRTGEHELEVKGFILDPADKVMCSVETSVVTSGKKDSYDVIFDESARVHQGTMYTLVVDIKGSHTFAGEGGRMAALSNDVIFTFTHSEKSLTGTTVSHGQLPGLICSL</sequence>
<accession>A0ABM0K1U8</accession>
<dbReference type="InterPro" id="IPR038648">
    <property type="entry name" value="PHR_sf"/>
</dbReference>
<proteinExistence type="predicted"/>
<evidence type="ECO:0000259" key="4">
    <source>
        <dbReference type="PROSITE" id="PS50097"/>
    </source>
</evidence>
<evidence type="ECO:0000256" key="3">
    <source>
        <dbReference type="SAM" id="MobiDB-lite"/>
    </source>
</evidence>
<dbReference type="PROSITE" id="PS50097">
    <property type="entry name" value="BTB"/>
    <property type="match status" value="1"/>
</dbReference>
<keyword evidence="2" id="KW-0963">Cytoplasm</keyword>
<dbReference type="Pfam" id="PF00651">
    <property type="entry name" value="BTB"/>
    <property type="match status" value="1"/>
</dbReference>
<keyword evidence="5" id="KW-1185">Reference proteome</keyword>
<dbReference type="PANTHER" id="PTHR45774:SF3">
    <property type="entry name" value="BTB (POZ) DOMAIN-CONTAINING 2B-RELATED"/>
    <property type="match status" value="1"/>
</dbReference>
<dbReference type="Pfam" id="PF08005">
    <property type="entry name" value="PHR"/>
    <property type="match status" value="1"/>
</dbReference>
<evidence type="ECO:0000256" key="1">
    <source>
        <dbReference type="ARBA" id="ARBA00004496"/>
    </source>
</evidence>
<feature type="region of interest" description="Disordered" evidence="3">
    <location>
        <begin position="1"/>
        <end position="21"/>
    </location>
</feature>
<dbReference type="InterPro" id="IPR011333">
    <property type="entry name" value="SKP1/BTB/POZ_sf"/>
</dbReference>
<dbReference type="InterPro" id="IPR000210">
    <property type="entry name" value="BTB/POZ_dom"/>
</dbReference>
<name>A0ABM0K1U8_APLCA</name>
<dbReference type="Gene3D" id="3.30.710.10">
    <property type="entry name" value="Potassium Channel Kv1.1, Chain A"/>
    <property type="match status" value="1"/>
</dbReference>
<dbReference type="SMART" id="SM00875">
    <property type="entry name" value="BACK"/>
    <property type="match status" value="1"/>
</dbReference>
<protein>
    <submittedName>
        <fullName evidence="6">BTB/POZ domain-containing protein 6</fullName>
    </submittedName>
</protein>
<gene>
    <name evidence="6" type="primary">LOC101847524</name>
</gene>
<dbReference type="SUPFAM" id="SSF54695">
    <property type="entry name" value="POZ domain"/>
    <property type="match status" value="1"/>
</dbReference>
<dbReference type="SMART" id="SM00225">
    <property type="entry name" value="BTB"/>
    <property type="match status" value="1"/>
</dbReference>
<dbReference type="PANTHER" id="PTHR45774">
    <property type="entry name" value="BTB/POZ DOMAIN-CONTAINING"/>
    <property type="match status" value="1"/>
</dbReference>
<feature type="compositionally biased region" description="Polar residues" evidence="3">
    <location>
        <begin position="1"/>
        <end position="10"/>
    </location>
</feature>
<dbReference type="GeneID" id="101847524"/>
<dbReference type="InterPro" id="IPR012983">
    <property type="entry name" value="PHR"/>
</dbReference>
<dbReference type="RefSeq" id="XP_005106750.2">
    <property type="nucleotide sequence ID" value="XM_005106693.2"/>
</dbReference>
<feature type="domain" description="BTB" evidence="4">
    <location>
        <begin position="44"/>
        <end position="117"/>
    </location>
</feature>
<dbReference type="Pfam" id="PF07707">
    <property type="entry name" value="BACK"/>
    <property type="match status" value="1"/>
</dbReference>